<gene>
    <name evidence="1" type="ORF">MLD38_018019</name>
</gene>
<protein>
    <submittedName>
        <fullName evidence="1">Uncharacterized protein</fullName>
    </submittedName>
</protein>
<proteinExistence type="predicted"/>
<comment type="caution">
    <text evidence="1">The sequence shown here is derived from an EMBL/GenBank/DDBJ whole genome shotgun (WGS) entry which is preliminary data.</text>
</comment>
<accession>A0ACB9QSJ4</accession>
<dbReference type="Proteomes" id="UP001057402">
    <property type="component" value="Chromosome 5"/>
</dbReference>
<evidence type="ECO:0000313" key="2">
    <source>
        <dbReference type="Proteomes" id="UP001057402"/>
    </source>
</evidence>
<name>A0ACB9QSJ4_9MYRT</name>
<keyword evidence="2" id="KW-1185">Reference proteome</keyword>
<reference evidence="2" key="1">
    <citation type="journal article" date="2023" name="Front. Plant Sci.">
        <title>Chromosomal-level genome assembly of Melastoma candidum provides insights into trichome evolution.</title>
        <authorList>
            <person name="Zhong Y."/>
            <person name="Wu W."/>
            <person name="Sun C."/>
            <person name="Zou P."/>
            <person name="Liu Y."/>
            <person name="Dai S."/>
            <person name="Zhou R."/>
        </authorList>
    </citation>
    <scope>NUCLEOTIDE SEQUENCE [LARGE SCALE GENOMIC DNA]</scope>
</reference>
<dbReference type="EMBL" id="CM042884">
    <property type="protein sequence ID" value="KAI4369594.1"/>
    <property type="molecule type" value="Genomic_DNA"/>
</dbReference>
<evidence type="ECO:0000313" key="1">
    <source>
        <dbReference type="EMBL" id="KAI4369594.1"/>
    </source>
</evidence>
<sequence>MQSPLHPVAVGETSSRRKMRVSINLPEDETSMANSVLSSPITLINDRISWALDYGNAILSKWKIKGWTIPITQFQDGWASLKYKNSVLVYCYWVCCTSGLLKLDHNSLDDSSYSISRWMDIVKVYKLGLSMIL</sequence>
<organism evidence="1 2">
    <name type="scientific">Melastoma candidum</name>
    <dbReference type="NCBI Taxonomy" id="119954"/>
    <lineage>
        <taxon>Eukaryota</taxon>
        <taxon>Viridiplantae</taxon>
        <taxon>Streptophyta</taxon>
        <taxon>Embryophyta</taxon>
        <taxon>Tracheophyta</taxon>
        <taxon>Spermatophyta</taxon>
        <taxon>Magnoliopsida</taxon>
        <taxon>eudicotyledons</taxon>
        <taxon>Gunneridae</taxon>
        <taxon>Pentapetalae</taxon>
        <taxon>rosids</taxon>
        <taxon>malvids</taxon>
        <taxon>Myrtales</taxon>
        <taxon>Melastomataceae</taxon>
        <taxon>Melastomatoideae</taxon>
        <taxon>Melastomateae</taxon>
        <taxon>Melastoma</taxon>
    </lineage>
</organism>